<dbReference type="OrthoDB" id="4456803at2759"/>
<dbReference type="EMBL" id="CAINUL010000001">
    <property type="protein sequence ID" value="CAD0105763.1"/>
    <property type="molecule type" value="Genomic_DNA"/>
</dbReference>
<comment type="caution">
    <text evidence="2">The sequence shown here is derived from an EMBL/GenBank/DDBJ whole genome shotgun (WGS) entry which is preliminary data.</text>
</comment>
<evidence type="ECO:0000313" key="2">
    <source>
        <dbReference type="EMBL" id="CAD0105763.1"/>
    </source>
</evidence>
<dbReference type="Proteomes" id="UP000745764">
    <property type="component" value="Unassembled WGS sequence"/>
</dbReference>
<evidence type="ECO:0000313" key="3">
    <source>
        <dbReference type="Proteomes" id="UP000745764"/>
    </source>
</evidence>
<feature type="chain" id="PRO_5040282355" evidence="1">
    <location>
        <begin position="18"/>
        <end position="194"/>
    </location>
</feature>
<keyword evidence="3" id="KW-1185">Reference proteome</keyword>
<protein>
    <submittedName>
        <fullName evidence="2">Uncharacterized protein</fullName>
    </submittedName>
</protein>
<keyword evidence="1" id="KW-0732">Signal</keyword>
<sequence>MSLFLLFCLAEIPVSVINTLLQTPKHNFFSVVRDPAQTTFDPFHTSPPITTPVSKFLDREQIRRFITTRLSEPPAGSDLELCQYALLDERSASDHTLILAHSYSSLDMRDPDTMSEDEFEQLQTEIDDHEDGAENLWFEWRVAFGDAEMISTYLCFESDFTVKLYNEDFVAMHTDARGIFQVKSAYGAFVDTDL</sequence>
<feature type="signal peptide" evidence="1">
    <location>
        <begin position="1"/>
        <end position="17"/>
    </location>
</feature>
<name>A0A9N8K841_9PEZI</name>
<gene>
    <name evidence="2" type="ORF">AWRI4620_LOCUS18</name>
</gene>
<proteinExistence type="predicted"/>
<evidence type="ECO:0000256" key="1">
    <source>
        <dbReference type="SAM" id="SignalP"/>
    </source>
</evidence>
<dbReference type="AlphaFoldDB" id="A0A9N8K841"/>
<accession>A0A9N8K841</accession>
<organism evidence="2 3">
    <name type="scientific">Aureobasidium uvarum</name>
    <dbReference type="NCBI Taxonomy" id="2773716"/>
    <lineage>
        <taxon>Eukaryota</taxon>
        <taxon>Fungi</taxon>
        <taxon>Dikarya</taxon>
        <taxon>Ascomycota</taxon>
        <taxon>Pezizomycotina</taxon>
        <taxon>Dothideomycetes</taxon>
        <taxon>Dothideomycetidae</taxon>
        <taxon>Dothideales</taxon>
        <taxon>Saccotheciaceae</taxon>
        <taxon>Aureobasidium</taxon>
    </lineage>
</organism>
<reference evidence="2" key="1">
    <citation type="submission" date="2020-06" db="EMBL/GenBank/DDBJ databases">
        <authorList>
            <person name="Onetto C."/>
        </authorList>
    </citation>
    <scope>NUCLEOTIDE SEQUENCE</scope>
</reference>